<name>W3VMW1_MOEAP</name>
<dbReference type="AlphaFoldDB" id="W3VMW1"/>
<dbReference type="Pfam" id="PF00514">
    <property type="entry name" value="Arm"/>
    <property type="match status" value="1"/>
</dbReference>
<evidence type="ECO:0000256" key="4">
    <source>
        <dbReference type="ARBA" id="ARBA00022737"/>
    </source>
</evidence>
<keyword evidence="4" id="KW-0677">Repeat</keyword>
<dbReference type="Proteomes" id="UP000019462">
    <property type="component" value="Unassembled WGS sequence"/>
</dbReference>
<dbReference type="SMART" id="SM00185">
    <property type="entry name" value="ARM"/>
    <property type="match status" value="5"/>
</dbReference>
<evidence type="ECO:0000256" key="3">
    <source>
        <dbReference type="ARBA" id="ARBA00022490"/>
    </source>
</evidence>
<dbReference type="InterPro" id="IPR000225">
    <property type="entry name" value="Armadillo"/>
</dbReference>
<evidence type="ECO:0000313" key="8">
    <source>
        <dbReference type="EMBL" id="ETS62904.1"/>
    </source>
</evidence>
<dbReference type="GO" id="GO:0043161">
    <property type="term" value="P:proteasome-mediated ubiquitin-dependent protein catabolic process"/>
    <property type="evidence" value="ECO:0007669"/>
    <property type="project" value="TreeGrafter"/>
</dbReference>
<comment type="subcellular location">
    <subcellularLocation>
        <location evidence="2">Cytoplasm</location>
    </subcellularLocation>
    <subcellularLocation>
        <location evidence="1">Nucleus</location>
    </subcellularLocation>
</comment>
<dbReference type="EMBL" id="AWNI01000009">
    <property type="protein sequence ID" value="ETS62904.1"/>
    <property type="molecule type" value="Genomic_DNA"/>
</dbReference>
<dbReference type="OrthoDB" id="5559898at2759"/>
<dbReference type="InterPro" id="IPR016024">
    <property type="entry name" value="ARM-type_fold"/>
</dbReference>
<dbReference type="PROSITE" id="PS50176">
    <property type="entry name" value="ARM_REPEAT"/>
    <property type="match status" value="1"/>
</dbReference>
<dbReference type="GO" id="GO:0005737">
    <property type="term" value="C:cytoplasm"/>
    <property type="evidence" value="ECO:0007669"/>
    <property type="project" value="UniProtKB-SubCell"/>
</dbReference>
<reference evidence="8 9" key="1">
    <citation type="journal article" date="2014" name="Genome Announc.">
        <title>Genome sequence of the basidiomycetous fungus Pseudozyma aphidis DSM70725, an efficient producer of biosurfactant mannosylerythritol lipids.</title>
        <authorList>
            <person name="Lorenz S."/>
            <person name="Guenther M."/>
            <person name="Grumaz C."/>
            <person name="Rupp S."/>
            <person name="Zibek S."/>
            <person name="Sohn K."/>
        </authorList>
    </citation>
    <scope>NUCLEOTIDE SEQUENCE [LARGE SCALE GENOMIC DNA]</scope>
    <source>
        <strain evidence="9">ATCC 32657 / CBS 517.83 / DSM 70725 / JCM 10318 / NBRC 10182 / NRRL Y-7954 / St-0401</strain>
    </source>
</reference>
<dbReference type="GO" id="GO:0005634">
    <property type="term" value="C:nucleus"/>
    <property type="evidence" value="ECO:0007669"/>
    <property type="project" value="UniProtKB-SubCell"/>
</dbReference>
<gene>
    <name evidence="8" type="ORF">PaG_02668</name>
</gene>
<feature type="region of interest" description="Disordered" evidence="7">
    <location>
        <begin position="444"/>
        <end position="497"/>
    </location>
</feature>
<evidence type="ECO:0000256" key="7">
    <source>
        <dbReference type="SAM" id="MobiDB-lite"/>
    </source>
</evidence>
<keyword evidence="3" id="KW-0963">Cytoplasm</keyword>
<evidence type="ECO:0000313" key="9">
    <source>
        <dbReference type="Proteomes" id="UP000019462"/>
    </source>
</evidence>
<keyword evidence="5" id="KW-0539">Nucleus</keyword>
<evidence type="ECO:0000256" key="1">
    <source>
        <dbReference type="ARBA" id="ARBA00004123"/>
    </source>
</evidence>
<feature type="compositionally biased region" description="Low complexity" evidence="7">
    <location>
        <begin position="329"/>
        <end position="340"/>
    </location>
</feature>
<dbReference type="InterPro" id="IPR038739">
    <property type="entry name" value="ARMC8/Vid28"/>
</dbReference>
<keyword evidence="9" id="KW-1185">Reference proteome</keyword>
<evidence type="ECO:0000256" key="2">
    <source>
        <dbReference type="ARBA" id="ARBA00004496"/>
    </source>
</evidence>
<dbReference type="InterPro" id="IPR011989">
    <property type="entry name" value="ARM-like"/>
</dbReference>
<organism evidence="8 9">
    <name type="scientific">Moesziomyces aphidis</name>
    <name type="common">Pseudozyma aphidis</name>
    <dbReference type="NCBI Taxonomy" id="84754"/>
    <lineage>
        <taxon>Eukaryota</taxon>
        <taxon>Fungi</taxon>
        <taxon>Dikarya</taxon>
        <taxon>Basidiomycota</taxon>
        <taxon>Ustilaginomycotina</taxon>
        <taxon>Ustilaginomycetes</taxon>
        <taxon>Ustilaginales</taxon>
        <taxon>Ustilaginaceae</taxon>
        <taxon>Moesziomyces</taxon>
    </lineage>
</organism>
<dbReference type="PANTHER" id="PTHR15651:SF7">
    <property type="entry name" value="ARMADILLO REPEAT-CONTAINING PROTEIN 8"/>
    <property type="match status" value="1"/>
</dbReference>
<evidence type="ECO:0000256" key="5">
    <source>
        <dbReference type="ARBA" id="ARBA00023242"/>
    </source>
</evidence>
<dbReference type="PANTHER" id="PTHR15651">
    <property type="entry name" value="ARMADILLO REPEAT-CONTAINING PROTEIN 8"/>
    <property type="match status" value="1"/>
</dbReference>
<sequence>MPGPYHRRIDTLALQPTLRPSSASLGSASTATSLKHSLARHAECELRAMTMALPSFLGATATSQPLPMQLDLDDPERAISQLKAIRNAVIGSRTKKSSLVHTRVIQQLVELLHVDLGATPHAFDLVSLAATIVASLANTPAHSTMLQLMRSGTHDALLACLTNLTHDLNRSGRHILDPVHGSFDTLRLLESVLRALRSILLSVADQLSPSPRWGIGSSWGTKPAPAGVAISNPGAVAATSKIFGKSSRDSLPASPVPIQDVLMNSASNDNLRDKLRHDQVESEAQQQRELRRLARIFLARVYDPANLALLLGPLFMCQLPQEQTSAMRPSSTATSHSASPMRLGASSSATAVDDVRHEGAQAQTSGEEGPQVVIDVERLPMTVKTKILGVVEMICAILSGTLFIPGYAPDAPAVNSTSVADQISQRRERILDFSAVESPFAPDFKLGPGARGRSEAVPASRSSSQLQAEVIRKGSRSRSRMKDVEHAGTFDTPPLPPWTEDEVEQLRAPSDLASTGPPTLLTVLLAAAESGFVKAQEAALHCLVELTRDEPEASARLFKCLSPLGLLPTSVLLNFRHTSSANVRLAAFCCLANIIKVHPFSAKTNQCVLEVLMELLDRSPSVAPAATTGASPSQYQGSSHVEIQIQAAFAIARLVADNVTLQNLATESYDALSKLALLLDHACTRSQPSGPAAKVDRSNTAAAAILGSIAGTKTRADSTIGVAPPTVDESAIRLREACLTALAALTFQHDEPRRKLIDSVQPPVLAMVVSSISFPALGVRVSACRLTRALSRSLSILRTSIVDAGVAPKLVALLQDAHEEEVVRVEATAAICNLVLDFSPMKKLIQELGGVDSLVELAHGGARPRADEGEDRYYALSAAATMHTSSVPGAGKEHAVRAVRAGLSGSQQLRLHALWALKNLLSHSDTALKVDVMEKLDFKFVAALCEDAEVEMVFKEQALNILRNAAASKESDVTFMVDGMGGGARLMATLEKCIWEGRSAGEPGAAVIEQAAFVLVNVATGTEQHRKLLLRRPNIMDALAFFCNHPWKDIRVAAARCIGNLLSRPKSSAEPPTQLEADAAYPDLHSEAKARLTTFGLDVKIAELAQSDAELDVRERAKSALNKLNADAKT</sequence>
<feature type="repeat" description="ARM" evidence="6">
    <location>
        <begin position="805"/>
        <end position="849"/>
    </location>
</feature>
<dbReference type="GO" id="GO:0034657">
    <property type="term" value="C:GID complex"/>
    <property type="evidence" value="ECO:0007669"/>
    <property type="project" value="TreeGrafter"/>
</dbReference>
<feature type="region of interest" description="Disordered" evidence="7">
    <location>
        <begin position="326"/>
        <end position="352"/>
    </location>
</feature>
<accession>W3VMW1</accession>
<comment type="caution">
    <text evidence="8">The sequence shown here is derived from an EMBL/GenBank/DDBJ whole genome shotgun (WGS) entry which is preliminary data.</text>
</comment>
<evidence type="ECO:0000256" key="6">
    <source>
        <dbReference type="PROSITE-ProRule" id="PRU00259"/>
    </source>
</evidence>
<dbReference type="SUPFAM" id="SSF48371">
    <property type="entry name" value="ARM repeat"/>
    <property type="match status" value="1"/>
</dbReference>
<proteinExistence type="predicted"/>
<protein>
    <submittedName>
        <fullName evidence="8">Uncharacterized protein</fullName>
    </submittedName>
</protein>
<dbReference type="Gene3D" id="1.25.10.10">
    <property type="entry name" value="Leucine-rich Repeat Variant"/>
    <property type="match status" value="3"/>
</dbReference>
<dbReference type="HOGENOM" id="CLU_008680_0_0_1"/>